<sequence length="166" mass="18577">MQNLIAVIFLLLAAKASALEISDFKFGHMCGINKDDMGWVCFEAEKIYITGQSLCVSKNEVLKCTWYGFSFNYTGAKKGQKIRCNHTQSNPIYDINLDSASEKPSTIGSYTFTLEKEEGHFVNPQYSVLGTSGKSKPLKIEQKTHCISEGKKVFGYKFISIYPSSK</sequence>
<feature type="signal peptide" evidence="1">
    <location>
        <begin position="1"/>
        <end position="18"/>
    </location>
</feature>
<organism evidence="2 3">
    <name type="scientific">Exilibacterium tricleocarpae</name>
    <dbReference type="NCBI Taxonomy" id="2591008"/>
    <lineage>
        <taxon>Bacteria</taxon>
        <taxon>Pseudomonadati</taxon>
        <taxon>Pseudomonadota</taxon>
        <taxon>Gammaproteobacteria</taxon>
        <taxon>Cellvibrionales</taxon>
        <taxon>Cellvibrionaceae</taxon>
        <taxon>Exilibacterium</taxon>
    </lineage>
</organism>
<evidence type="ECO:0000313" key="3">
    <source>
        <dbReference type="Proteomes" id="UP000319732"/>
    </source>
</evidence>
<accession>A0A545T0R3</accession>
<dbReference type="AlphaFoldDB" id="A0A545T0R3"/>
<feature type="chain" id="PRO_5022215710" evidence="1">
    <location>
        <begin position="19"/>
        <end position="166"/>
    </location>
</feature>
<dbReference type="RefSeq" id="WP_142928897.1">
    <property type="nucleotide sequence ID" value="NZ_ML660101.1"/>
</dbReference>
<protein>
    <submittedName>
        <fullName evidence="2">Uncharacterized protein</fullName>
    </submittedName>
</protein>
<evidence type="ECO:0000256" key="1">
    <source>
        <dbReference type="SAM" id="SignalP"/>
    </source>
</evidence>
<dbReference type="EMBL" id="VHSG01000023">
    <property type="protein sequence ID" value="TQV70796.1"/>
    <property type="molecule type" value="Genomic_DNA"/>
</dbReference>
<proteinExistence type="predicted"/>
<evidence type="ECO:0000313" key="2">
    <source>
        <dbReference type="EMBL" id="TQV70796.1"/>
    </source>
</evidence>
<keyword evidence="3" id="KW-1185">Reference proteome</keyword>
<keyword evidence="1" id="KW-0732">Signal</keyword>
<name>A0A545T0R3_9GAMM</name>
<gene>
    <name evidence="2" type="ORF">FKG94_20950</name>
</gene>
<comment type="caution">
    <text evidence="2">The sequence shown here is derived from an EMBL/GenBank/DDBJ whole genome shotgun (WGS) entry which is preliminary data.</text>
</comment>
<dbReference type="OrthoDB" id="7066747at2"/>
<dbReference type="Proteomes" id="UP000319732">
    <property type="component" value="Unassembled WGS sequence"/>
</dbReference>
<reference evidence="2 3" key="1">
    <citation type="submission" date="2019-06" db="EMBL/GenBank/DDBJ databases">
        <title>Whole genome sequence for Cellvibrionaceae sp. R142.</title>
        <authorList>
            <person name="Wang G."/>
        </authorList>
    </citation>
    <scope>NUCLEOTIDE SEQUENCE [LARGE SCALE GENOMIC DNA]</scope>
    <source>
        <strain evidence="2 3">R142</strain>
    </source>
</reference>